<feature type="chain" id="PRO_5017645662" description="DUF4136 domain-containing protein" evidence="2">
    <location>
        <begin position="26"/>
        <end position="144"/>
    </location>
</feature>
<evidence type="ECO:0000313" key="3">
    <source>
        <dbReference type="EMBL" id="RDV24589.1"/>
    </source>
</evidence>
<dbReference type="RefSeq" id="WP_115593835.1">
    <property type="nucleotide sequence ID" value="NZ_QRHA01000009.1"/>
</dbReference>
<keyword evidence="2" id="KW-0732">Signal</keyword>
<dbReference type="PROSITE" id="PS51257">
    <property type="entry name" value="PROKAR_LIPOPROTEIN"/>
    <property type="match status" value="1"/>
</dbReference>
<evidence type="ECO:0008006" key="5">
    <source>
        <dbReference type="Google" id="ProtNLM"/>
    </source>
</evidence>
<gene>
    <name evidence="3" type="ORF">DXV75_12885</name>
</gene>
<accession>A0A3D8M4H2</accession>
<dbReference type="AlphaFoldDB" id="A0A3D8M4H2"/>
<evidence type="ECO:0000313" key="4">
    <source>
        <dbReference type="Proteomes" id="UP000256561"/>
    </source>
</evidence>
<name>A0A3D8M4H2_9ALTE</name>
<reference evidence="4" key="1">
    <citation type="submission" date="2018-08" db="EMBL/GenBank/DDBJ databases">
        <authorList>
            <person name="Zhang J."/>
            <person name="Du Z.-J."/>
        </authorList>
    </citation>
    <scope>NUCLEOTIDE SEQUENCE [LARGE SCALE GENOMIC DNA]</scope>
    <source>
        <strain evidence="4">KCTC 52655</strain>
    </source>
</reference>
<sequence>MKLSQHPGLFITGLVAALTFGCASAPEPPQMEYQQRFAHRINDQGETEFAFGFGWVSLPPTPDTMREPRVRERGNRGSQRSPVQEGYRPNPGYGISNEQKLALEDKAVEALNARLAEEALCDSGHKLDSVIWDSNRIRLTGHCL</sequence>
<feature type="region of interest" description="Disordered" evidence="1">
    <location>
        <begin position="60"/>
        <end position="96"/>
    </location>
</feature>
<dbReference type="Proteomes" id="UP000256561">
    <property type="component" value="Unassembled WGS sequence"/>
</dbReference>
<organism evidence="3 4">
    <name type="scientific">Alteromonas aestuariivivens</name>
    <dbReference type="NCBI Taxonomy" id="1938339"/>
    <lineage>
        <taxon>Bacteria</taxon>
        <taxon>Pseudomonadati</taxon>
        <taxon>Pseudomonadota</taxon>
        <taxon>Gammaproteobacteria</taxon>
        <taxon>Alteromonadales</taxon>
        <taxon>Alteromonadaceae</taxon>
        <taxon>Alteromonas/Salinimonas group</taxon>
        <taxon>Alteromonas</taxon>
    </lineage>
</organism>
<dbReference type="EMBL" id="QRHA01000009">
    <property type="protein sequence ID" value="RDV24589.1"/>
    <property type="molecule type" value="Genomic_DNA"/>
</dbReference>
<comment type="caution">
    <text evidence="3">The sequence shown here is derived from an EMBL/GenBank/DDBJ whole genome shotgun (WGS) entry which is preliminary data.</text>
</comment>
<keyword evidence="4" id="KW-1185">Reference proteome</keyword>
<dbReference type="OrthoDB" id="6388807at2"/>
<feature type="signal peptide" evidence="2">
    <location>
        <begin position="1"/>
        <end position="25"/>
    </location>
</feature>
<proteinExistence type="predicted"/>
<evidence type="ECO:0000256" key="1">
    <source>
        <dbReference type="SAM" id="MobiDB-lite"/>
    </source>
</evidence>
<evidence type="ECO:0000256" key="2">
    <source>
        <dbReference type="SAM" id="SignalP"/>
    </source>
</evidence>
<protein>
    <recommendedName>
        <fullName evidence="5">DUF4136 domain-containing protein</fullName>
    </recommendedName>
</protein>
<feature type="compositionally biased region" description="Basic and acidic residues" evidence="1">
    <location>
        <begin position="64"/>
        <end position="75"/>
    </location>
</feature>